<accession>A0A6A6AV11</accession>
<evidence type="ECO:0000313" key="2">
    <source>
        <dbReference type="Proteomes" id="UP000799438"/>
    </source>
</evidence>
<dbReference type="Proteomes" id="UP000799438">
    <property type="component" value="Unassembled WGS sequence"/>
</dbReference>
<organism evidence="1 2">
    <name type="scientific">Aplosporella prunicola CBS 121167</name>
    <dbReference type="NCBI Taxonomy" id="1176127"/>
    <lineage>
        <taxon>Eukaryota</taxon>
        <taxon>Fungi</taxon>
        <taxon>Dikarya</taxon>
        <taxon>Ascomycota</taxon>
        <taxon>Pezizomycotina</taxon>
        <taxon>Dothideomycetes</taxon>
        <taxon>Dothideomycetes incertae sedis</taxon>
        <taxon>Botryosphaeriales</taxon>
        <taxon>Aplosporellaceae</taxon>
        <taxon>Aplosporella</taxon>
    </lineage>
</organism>
<sequence>MIAGAYVPYIVRLLYKGRNTWELIGETYCYGFMLGEALKLLDLKWETMEIV</sequence>
<dbReference type="RefSeq" id="XP_033391228.1">
    <property type="nucleotide sequence ID" value="XM_033541512.1"/>
</dbReference>
<reference evidence="1" key="1">
    <citation type="journal article" date="2020" name="Stud. Mycol.">
        <title>101 Dothideomycetes genomes: a test case for predicting lifestyles and emergence of pathogens.</title>
        <authorList>
            <person name="Haridas S."/>
            <person name="Albert R."/>
            <person name="Binder M."/>
            <person name="Bloem J."/>
            <person name="Labutti K."/>
            <person name="Salamov A."/>
            <person name="Andreopoulos B."/>
            <person name="Baker S."/>
            <person name="Barry K."/>
            <person name="Bills G."/>
            <person name="Bluhm B."/>
            <person name="Cannon C."/>
            <person name="Castanera R."/>
            <person name="Culley D."/>
            <person name="Daum C."/>
            <person name="Ezra D."/>
            <person name="Gonzalez J."/>
            <person name="Henrissat B."/>
            <person name="Kuo A."/>
            <person name="Liang C."/>
            <person name="Lipzen A."/>
            <person name="Lutzoni F."/>
            <person name="Magnuson J."/>
            <person name="Mondo S."/>
            <person name="Nolan M."/>
            <person name="Ohm R."/>
            <person name="Pangilinan J."/>
            <person name="Park H.-J."/>
            <person name="Ramirez L."/>
            <person name="Alfaro M."/>
            <person name="Sun H."/>
            <person name="Tritt A."/>
            <person name="Yoshinaga Y."/>
            <person name="Zwiers L.-H."/>
            <person name="Turgeon B."/>
            <person name="Goodwin S."/>
            <person name="Spatafora J."/>
            <person name="Crous P."/>
            <person name="Grigoriev I."/>
        </authorList>
    </citation>
    <scope>NUCLEOTIDE SEQUENCE</scope>
    <source>
        <strain evidence="1">CBS 121167</strain>
    </source>
</reference>
<dbReference type="AlphaFoldDB" id="A0A6A6AV11"/>
<dbReference type="GeneID" id="54299008"/>
<dbReference type="EMBL" id="ML995576">
    <property type="protein sequence ID" value="KAF2135510.1"/>
    <property type="molecule type" value="Genomic_DNA"/>
</dbReference>
<dbReference type="OrthoDB" id="2157530at2759"/>
<protein>
    <submittedName>
        <fullName evidence="1">Uncharacterized protein</fullName>
    </submittedName>
</protein>
<proteinExistence type="predicted"/>
<name>A0A6A6AV11_9PEZI</name>
<keyword evidence="2" id="KW-1185">Reference proteome</keyword>
<gene>
    <name evidence="1" type="ORF">K452DRAFT_293163</name>
</gene>
<evidence type="ECO:0000313" key="1">
    <source>
        <dbReference type="EMBL" id="KAF2135510.1"/>
    </source>
</evidence>